<dbReference type="eggNOG" id="KOG4177">
    <property type="taxonomic scope" value="Eukaryota"/>
</dbReference>
<feature type="repeat" description="ANK" evidence="3">
    <location>
        <begin position="32"/>
        <end position="61"/>
    </location>
</feature>
<dbReference type="PANTHER" id="PTHR24171:SF9">
    <property type="entry name" value="ANKYRIN REPEAT DOMAIN-CONTAINING PROTEIN 39"/>
    <property type="match status" value="1"/>
</dbReference>
<name>A9UZM2_MONBE</name>
<evidence type="ECO:0000256" key="3">
    <source>
        <dbReference type="PROSITE-ProRule" id="PRU00023"/>
    </source>
</evidence>
<reference evidence="4 5" key="1">
    <citation type="journal article" date="2008" name="Nature">
        <title>The genome of the choanoflagellate Monosiga brevicollis and the origin of metazoans.</title>
        <authorList>
            <consortium name="JGI Sequencing"/>
            <person name="King N."/>
            <person name="Westbrook M.J."/>
            <person name="Young S.L."/>
            <person name="Kuo A."/>
            <person name="Abedin M."/>
            <person name="Chapman J."/>
            <person name="Fairclough S."/>
            <person name="Hellsten U."/>
            <person name="Isogai Y."/>
            <person name="Letunic I."/>
            <person name="Marr M."/>
            <person name="Pincus D."/>
            <person name="Putnam N."/>
            <person name="Rokas A."/>
            <person name="Wright K.J."/>
            <person name="Zuzow R."/>
            <person name="Dirks W."/>
            <person name="Good M."/>
            <person name="Goodstein D."/>
            <person name="Lemons D."/>
            <person name="Li W."/>
            <person name="Lyons J.B."/>
            <person name="Morris A."/>
            <person name="Nichols S."/>
            <person name="Richter D.J."/>
            <person name="Salamov A."/>
            <person name="Bork P."/>
            <person name="Lim W.A."/>
            <person name="Manning G."/>
            <person name="Miller W.T."/>
            <person name="McGinnis W."/>
            <person name="Shapiro H."/>
            <person name="Tjian R."/>
            <person name="Grigoriev I.V."/>
            <person name="Rokhsar D."/>
        </authorList>
    </citation>
    <scope>NUCLEOTIDE SEQUENCE [LARGE SCALE GENOMIC DNA]</scope>
    <source>
        <strain evidence="5">MX1 / ATCC 50154</strain>
    </source>
</reference>
<dbReference type="Pfam" id="PF12796">
    <property type="entry name" value="Ank_2"/>
    <property type="match status" value="1"/>
</dbReference>
<sequence length="219" mass="24426">MQEIEEALQLLTSWDPQRIRAAAKYEDWWLNTPLHFACQFGHDEEVEMLLGHGADVKAKAIDGETPLHKACGCENGAAEVVEKMLEHGVDANAKKQDGQTPLHAACAAYTASRKSIHQLLRHGADPDTSDLTGTRPVDLLLHRDSIELELIEELLGAIRTPCSYHTSNSHVQCLINAEQVRRWRVGWRVDPRLFNIQDLQTLCDCLAARTFAAQTAPTN</sequence>
<dbReference type="PRINTS" id="PR01415">
    <property type="entry name" value="ANKYRIN"/>
</dbReference>
<dbReference type="InterPro" id="IPR002110">
    <property type="entry name" value="Ankyrin_rpt"/>
</dbReference>
<accession>A9UZM2</accession>
<organism evidence="4 5">
    <name type="scientific">Monosiga brevicollis</name>
    <name type="common">Choanoflagellate</name>
    <dbReference type="NCBI Taxonomy" id="81824"/>
    <lineage>
        <taxon>Eukaryota</taxon>
        <taxon>Choanoflagellata</taxon>
        <taxon>Craspedida</taxon>
        <taxon>Salpingoecidae</taxon>
        <taxon>Monosiga</taxon>
    </lineage>
</organism>
<evidence type="ECO:0000313" key="5">
    <source>
        <dbReference type="Proteomes" id="UP000001357"/>
    </source>
</evidence>
<protein>
    <submittedName>
        <fullName evidence="4">Uncharacterized protein</fullName>
    </submittedName>
</protein>
<dbReference type="GeneID" id="5891208"/>
<keyword evidence="5" id="KW-1185">Reference proteome</keyword>
<feature type="repeat" description="ANK" evidence="3">
    <location>
        <begin position="62"/>
        <end position="96"/>
    </location>
</feature>
<keyword evidence="2 3" id="KW-0040">ANK repeat</keyword>
<dbReference type="PROSITE" id="PS50297">
    <property type="entry name" value="ANK_REP_REGION"/>
    <property type="match status" value="3"/>
</dbReference>
<evidence type="ECO:0000256" key="1">
    <source>
        <dbReference type="ARBA" id="ARBA00022737"/>
    </source>
</evidence>
<dbReference type="KEGG" id="mbr:MONBRDRAFT_32459"/>
<keyword evidence="1" id="KW-0677">Repeat</keyword>
<dbReference type="EMBL" id="CH991551">
    <property type="protein sequence ID" value="EDQ89256.1"/>
    <property type="molecule type" value="Genomic_DNA"/>
</dbReference>
<dbReference type="InterPro" id="IPR036770">
    <property type="entry name" value="Ankyrin_rpt-contain_sf"/>
</dbReference>
<dbReference type="PROSITE" id="PS50088">
    <property type="entry name" value="ANK_REPEAT"/>
    <property type="match status" value="3"/>
</dbReference>
<dbReference type="AlphaFoldDB" id="A9UZM2"/>
<evidence type="ECO:0000256" key="2">
    <source>
        <dbReference type="ARBA" id="ARBA00023043"/>
    </source>
</evidence>
<dbReference type="Proteomes" id="UP000001357">
    <property type="component" value="Unassembled WGS sequence"/>
</dbReference>
<dbReference type="Gene3D" id="1.25.40.20">
    <property type="entry name" value="Ankyrin repeat-containing domain"/>
    <property type="match status" value="2"/>
</dbReference>
<dbReference type="InParanoid" id="A9UZM2"/>
<proteinExistence type="predicted"/>
<dbReference type="SMART" id="SM00248">
    <property type="entry name" value="ANK"/>
    <property type="match status" value="3"/>
</dbReference>
<dbReference type="PANTHER" id="PTHR24171">
    <property type="entry name" value="ANKYRIN REPEAT DOMAIN-CONTAINING PROTEIN 39-RELATED"/>
    <property type="match status" value="1"/>
</dbReference>
<gene>
    <name evidence="4" type="ORF">MONBRDRAFT_32459</name>
</gene>
<dbReference type="STRING" id="81824.A9UZM2"/>
<evidence type="ECO:0000313" key="4">
    <source>
        <dbReference type="EMBL" id="EDQ89256.1"/>
    </source>
</evidence>
<dbReference type="RefSeq" id="XP_001745832.1">
    <property type="nucleotide sequence ID" value="XM_001745780.1"/>
</dbReference>
<feature type="repeat" description="ANK" evidence="3">
    <location>
        <begin position="97"/>
        <end position="131"/>
    </location>
</feature>
<dbReference type="SUPFAM" id="SSF48403">
    <property type="entry name" value="Ankyrin repeat"/>
    <property type="match status" value="1"/>
</dbReference>